<name>T1UBC7_HELPX</name>
<gene>
    <name evidence="1" type="ORF">HPSA20_1477</name>
</gene>
<sequence length="37" mass="4274">MAWLRLNPSAEHRAKNKNLVFKNGGNLHILSLIEKLF</sequence>
<evidence type="ECO:0000313" key="1">
    <source>
        <dbReference type="EMBL" id="AGT74686.1"/>
    </source>
</evidence>
<evidence type="ECO:0000313" key="2">
    <source>
        <dbReference type="Proteomes" id="UP000015920"/>
    </source>
</evidence>
<organism evidence="1 2">
    <name type="scientific">Helicobacter pylori SouthAfrica20</name>
    <dbReference type="NCBI Taxonomy" id="1352356"/>
    <lineage>
        <taxon>Bacteria</taxon>
        <taxon>Pseudomonadati</taxon>
        <taxon>Campylobacterota</taxon>
        <taxon>Epsilonproteobacteria</taxon>
        <taxon>Campylobacterales</taxon>
        <taxon>Helicobacteraceae</taxon>
        <taxon>Helicobacter</taxon>
    </lineage>
</organism>
<dbReference type="AlphaFoldDB" id="T1UBC7"/>
<accession>T1UBC7</accession>
<dbReference type="Proteomes" id="UP000015920">
    <property type="component" value="Chromosome"/>
</dbReference>
<proteinExistence type="predicted"/>
<dbReference type="PATRIC" id="fig|1352356.3.peg.1438"/>
<dbReference type="KEGG" id="hpys:HPSA20_1477"/>
<reference evidence="1 2" key="1">
    <citation type="journal article" date="2013" name="Genome Announc.">
        <title>Genome Sequences of Three hpAfrica2 Strains of Helicobacter pylori.</title>
        <authorList>
            <person name="Duncan S.S."/>
            <person name="Bertoli M.T."/>
            <person name="Kersulyte D."/>
            <person name="Valk P.L."/>
            <person name="Tamma S."/>
            <person name="Segal I."/>
            <person name="McClain M.S."/>
            <person name="Cover T.L."/>
            <person name="Berg D.E."/>
        </authorList>
    </citation>
    <scope>NUCLEOTIDE SEQUENCE [LARGE SCALE GENOMIC DNA]</scope>
    <source>
        <strain evidence="1">SouthAfrica20</strain>
    </source>
</reference>
<protein>
    <submittedName>
        <fullName evidence="1">Uncharacterized protein</fullName>
    </submittedName>
</protein>
<dbReference type="EMBL" id="CP006691">
    <property type="protein sequence ID" value="AGT74686.1"/>
    <property type="molecule type" value="Genomic_DNA"/>
</dbReference>
<dbReference type="HOGENOM" id="CLU_3344519_0_0_7"/>